<dbReference type="SMART" id="SM00228">
    <property type="entry name" value="PDZ"/>
    <property type="match status" value="2"/>
</dbReference>
<proteinExistence type="inferred from homology"/>
<dbReference type="Proteomes" id="UP000659124">
    <property type="component" value="Unassembled WGS sequence"/>
</dbReference>
<feature type="domain" description="PDZ" evidence="3">
    <location>
        <begin position="120"/>
        <end position="167"/>
    </location>
</feature>
<comment type="caution">
    <text evidence="4">The sequence shown here is derived from an EMBL/GenBank/DDBJ whole genome shotgun (WGS) entry which is preliminary data.</text>
</comment>
<evidence type="ECO:0000256" key="1">
    <source>
        <dbReference type="ARBA" id="ARBA00010541"/>
    </source>
</evidence>
<protein>
    <submittedName>
        <fullName evidence="4">PDZ domain-containing protein</fullName>
    </submittedName>
</protein>
<dbReference type="InterPro" id="IPR001478">
    <property type="entry name" value="PDZ"/>
</dbReference>
<sequence length="340" mass="36391">MKNVLRNFTLAGFGCLAISVASAQNRNAPAKDKMGEYDEIVIKNKSNKGGKVTVEIKDGDILIDGKKMDEYNNPDISVFRRSITPMNGNNFSFDGPSGGGIQLFNSDGDDEEGEALPITGNKAVLGVITEKTTAAGATVKTVAPGSPAEKAGIKTGDAITKINNETINEPKELFETVGRFKPGDKITVTYIRNKKESKTSVTLDERKEDSFGSEFSGPRRRGNLFTFPMPRGGQGFGGPGFSFNTPDEGVKLGIQVQDTDEGDGAQVINMTPGSPAEKAGFKINDLITDMAGSPVKSAHDVAELYRANRNKGTITATIKRNGQTQTIDIKVPKKLHTADL</sequence>
<dbReference type="PANTHER" id="PTHR22939:SF129">
    <property type="entry name" value="SERINE PROTEASE HTRA2, MITOCHONDRIAL"/>
    <property type="match status" value="1"/>
</dbReference>
<evidence type="ECO:0000259" key="3">
    <source>
        <dbReference type="PROSITE" id="PS50106"/>
    </source>
</evidence>
<dbReference type="InterPro" id="IPR036034">
    <property type="entry name" value="PDZ_sf"/>
</dbReference>
<name>A0ABR7TLI6_9BACT</name>
<dbReference type="EMBL" id="JACVFC010000001">
    <property type="protein sequence ID" value="MBC9931351.1"/>
    <property type="molecule type" value="Genomic_DNA"/>
</dbReference>
<comment type="similarity">
    <text evidence="1">Belongs to the peptidase S1C family.</text>
</comment>
<dbReference type="SUPFAM" id="SSF50156">
    <property type="entry name" value="PDZ domain-like"/>
    <property type="match status" value="2"/>
</dbReference>
<dbReference type="PROSITE" id="PS50106">
    <property type="entry name" value="PDZ"/>
    <property type="match status" value="2"/>
</dbReference>
<keyword evidence="2" id="KW-0732">Signal</keyword>
<feature type="signal peptide" evidence="2">
    <location>
        <begin position="1"/>
        <end position="23"/>
    </location>
</feature>
<gene>
    <name evidence="4" type="ORF">ICL07_13250</name>
</gene>
<organism evidence="4 5">
    <name type="scientific">Chitinophaga qingshengii</name>
    <dbReference type="NCBI Taxonomy" id="1569794"/>
    <lineage>
        <taxon>Bacteria</taxon>
        <taxon>Pseudomonadati</taxon>
        <taxon>Bacteroidota</taxon>
        <taxon>Chitinophagia</taxon>
        <taxon>Chitinophagales</taxon>
        <taxon>Chitinophagaceae</taxon>
        <taxon>Chitinophaga</taxon>
    </lineage>
</organism>
<reference evidence="4 5" key="1">
    <citation type="submission" date="2020-09" db="EMBL/GenBank/DDBJ databases">
        <title>Genome sequences of type strains of Chitinophaga qingshengii and Chitinophaga varians.</title>
        <authorList>
            <person name="Kittiwongwattana C."/>
        </authorList>
    </citation>
    <scope>NUCLEOTIDE SEQUENCE [LARGE SCALE GENOMIC DNA]</scope>
    <source>
        <strain evidence="4 5">JCM 30026</strain>
    </source>
</reference>
<evidence type="ECO:0000256" key="2">
    <source>
        <dbReference type="SAM" id="SignalP"/>
    </source>
</evidence>
<evidence type="ECO:0000313" key="4">
    <source>
        <dbReference type="EMBL" id="MBC9931351.1"/>
    </source>
</evidence>
<feature type="domain" description="PDZ" evidence="3">
    <location>
        <begin position="240"/>
        <end position="297"/>
    </location>
</feature>
<keyword evidence="5" id="KW-1185">Reference proteome</keyword>
<dbReference type="Pfam" id="PF13180">
    <property type="entry name" value="PDZ_2"/>
    <property type="match status" value="2"/>
</dbReference>
<feature type="chain" id="PRO_5045675371" evidence="2">
    <location>
        <begin position="24"/>
        <end position="340"/>
    </location>
</feature>
<accession>A0ABR7TLI6</accession>
<dbReference type="RefSeq" id="WP_188088381.1">
    <property type="nucleotide sequence ID" value="NZ_JACVFC010000001.1"/>
</dbReference>
<dbReference type="PANTHER" id="PTHR22939">
    <property type="entry name" value="SERINE PROTEASE FAMILY S1C HTRA-RELATED"/>
    <property type="match status" value="1"/>
</dbReference>
<dbReference type="Gene3D" id="2.30.42.10">
    <property type="match status" value="2"/>
</dbReference>
<evidence type="ECO:0000313" key="5">
    <source>
        <dbReference type="Proteomes" id="UP000659124"/>
    </source>
</evidence>